<reference evidence="2 3" key="1">
    <citation type="submission" date="2016-10" db="EMBL/GenBank/DDBJ databases">
        <authorList>
            <person name="de Groot N.N."/>
        </authorList>
    </citation>
    <scope>NUCLEOTIDE SEQUENCE [LARGE SCALE GENOMIC DNA]</scope>
    <source>
        <strain evidence="2 3">ATCC 43154</strain>
    </source>
</reference>
<accession>A0A1I4M452</accession>
<organism evidence="2 3">
    <name type="scientific">Rugamonas rubra</name>
    <dbReference type="NCBI Taxonomy" id="758825"/>
    <lineage>
        <taxon>Bacteria</taxon>
        <taxon>Pseudomonadati</taxon>
        <taxon>Pseudomonadota</taxon>
        <taxon>Betaproteobacteria</taxon>
        <taxon>Burkholderiales</taxon>
        <taxon>Oxalobacteraceae</taxon>
        <taxon>Telluria group</taxon>
        <taxon>Rugamonas</taxon>
    </lineage>
</organism>
<dbReference type="EMBL" id="FOTW01000010">
    <property type="protein sequence ID" value="SFL98138.1"/>
    <property type="molecule type" value="Genomic_DNA"/>
</dbReference>
<dbReference type="AlphaFoldDB" id="A0A1I4M452"/>
<feature type="compositionally biased region" description="Polar residues" evidence="1">
    <location>
        <begin position="1"/>
        <end position="11"/>
    </location>
</feature>
<name>A0A1I4M452_9BURK</name>
<protein>
    <submittedName>
        <fullName evidence="2">Uncharacterized protein</fullName>
    </submittedName>
</protein>
<proteinExistence type="predicted"/>
<feature type="region of interest" description="Disordered" evidence="1">
    <location>
        <begin position="1"/>
        <end position="39"/>
    </location>
</feature>
<evidence type="ECO:0000313" key="2">
    <source>
        <dbReference type="EMBL" id="SFL98138.1"/>
    </source>
</evidence>
<dbReference type="RefSeq" id="WP_093387535.1">
    <property type="nucleotide sequence ID" value="NZ_FOTW01000010.1"/>
</dbReference>
<gene>
    <name evidence="2" type="ORF">SAMN02982985_02238</name>
</gene>
<evidence type="ECO:0000313" key="3">
    <source>
        <dbReference type="Proteomes" id="UP000199470"/>
    </source>
</evidence>
<keyword evidence="3" id="KW-1185">Reference proteome</keyword>
<dbReference type="STRING" id="758825.SAMN02982985_02238"/>
<dbReference type="Proteomes" id="UP000199470">
    <property type="component" value="Unassembled WGS sequence"/>
</dbReference>
<evidence type="ECO:0000256" key="1">
    <source>
        <dbReference type="SAM" id="MobiDB-lite"/>
    </source>
</evidence>
<dbReference type="OrthoDB" id="8720331at2"/>
<sequence>MSSQMIQSLRRLSNRSDETAEQMADFARRQSAGEQPDPAEFGALLRQRSVTHDVMSAQLKLLEKPLRTVLQETK</sequence>